<dbReference type="EMBL" id="AHMY02000051">
    <property type="protein sequence ID" value="EKO14670.1"/>
    <property type="molecule type" value="Genomic_DNA"/>
</dbReference>
<keyword evidence="8 15" id="KW-0489">Methyltransferase</keyword>
<dbReference type="NCBIfam" id="TIGR00088">
    <property type="entry name" value="trmD"/>
    <property type="match status" value="1"/>
</dbReference>
<dbReference type="PANTHER" id="PTHR46417">
    <property type="entry name" value="TRNA (GUANINE-N(1)-)-METHYLTRANSFERASE"/>
    <property type="match status" value="1"/>
</dbReference>
<dbReference type="CDD" id="cd18080">
    <property type="entry name" value="TrmD-like"/>
    <property type="match status" value="1"/>
</dbReference>
<evidence type="ECO:0000256" key="2">
    <source>
        <dbReference type="ARBA" id="ARBA00004496"/>
    </source>
</evidence>
<evidence type="ECO:0000256" key="11">
    <source>
        <dbReference type="ARBA" id="ARBA00022694"/>
    </source>
</evidence>
<keyword evidence="9 15" id="KW-0808">Transferase</keyword>
<evidence type="ECO:0000256" key="5">
    <source>
        <dbReference type="ARBA" id="ARBA00012807"/>
    </source>
</evidence>
<dbReference type="Pfam" id="PF01746">
    <property type="entry name" value="tRNA_m1G_MT"/>
    <property type="match status" value="1"/>
</dbReference>
<keyword evidence="11 15" id="KW-0819">tRNA processing</keyword>
<dbReference type="SUPFAM" id="SSF75217">
    <property type="entry name" value="alpha/beta knot"/>
    <property type="match status" value="1"/>
</dbReference>
<dbReference type="PANTHER" id="PTHR46417:SF1">
    <property type="entry name" value="TRNA (GUANINE-N(1)-)-METHYLTRANSFERASE"/>
    <property type="match status" value="1"/>
</dbReference>
<gene>
    <name evidence="15 19" type="primary">trmD</name>
    <name evidence="19" type="ORF">LEP1GSC081_1882</name>
</gene>
<evidence type="ECO:0000259" key="18">
    <source>
        <dbReference type="Pfam" id="PF01746"/>
    </source>
</evidence>
<evidence type="ECO:0000256" key="6">
    <source>
        <dbReference type="ARBA" id="ARBA00014679"/>
    </source>
</evidence>
<evidence type="ECO:0000256" key="17">
    <source>
        <dbReference type="RuleBase" id="RU003464"/>
    </source>
</evidence>
<comment type="similarity">
    <text evidence="3 15 17">Belongs to the RNA methyltransferase TrmD family.</text>
</comment>
<dbReference type="InterPro" id="IPR029028">
    <property type="entry name" value="Alpha/beta_knot_MTases"/>
</dbReference>
<dbReference type="InterPro" id="IPR016009">
    <property type="entry name" value="tRNA_MeTrfase_TRMD/TRM10"/>
</dbReference>
<dbReference type="AlphaFoldDB" id="A0A0E2B0J0"/>
<dbReference type="InterPro" id="IPR002649">
    <property type="entry name" value="tRNA_m1G_MeTrfase_TrmD"/>
</dbReference>
<keyword evidence="10 15" id="KW-0949">S-adenosyl-L-methionine</keyword>
<dbReference type="NCBIfam" id="NF000648">
    <property type="entry name" value="PRK00026.1"/>
    <property type="match status" value="1"/>
</dbReference>
<evidence type="ECO:0000256" key="7">
    <source>
        <dbReference type="ARBA" id="ARBA00022490"/>
    </source>
</evidence>
<evidence type="ECO:0000256" key="14">
    <source>
        <dbReference type="ARBA" id="ARBA00047783"/>
    </source>
</evidence>
<organism evidence="19 20">
    <name type="scientific">Leptospira kirschneri str. H1</name>
    <dbReference type="NCBI Taxonomy" id="1049966"/>
    <lineage>
        <taxon>Bacteria</taxon>
        <taxon>Pseudomonadati</taxon>
        <taxon>Spirochaetota</taxon>
        <taxon>Spirochaetia</taxon>
        <taxon>Leptospirales</taxon>
        <taxon>Leptospiraceae</taxon>
        <taxon>Leptospira</taxon>
    </lineage>
</organism>
<comment type="subunit">
    <text evidence="4 15 17">Homodimer.</text>
</comment>
<dbReference type="HAMAP" id="MF_00605">
    <property type="entry name" value="TrmD"/>
    <property type="match status" value="1"/>
</dbReference>
<keyword evidence="7 15" id="KW-0963">Cytoplasm</keyword>
<proteinExistence type="inferred from homology"/>
<evidence type="ECO:0000256" key="15">
    <source>
        <dbReference type="HAMAP-Rule" id="MF_00605"/>
    </source>
</evidence>
<accession>A0A0E2B0J0</accession>
<dbReference type="InterPro" id="IPR029026">
    <property type="entry name" value="tRNA_m1G_MTases_N"/>
</dbReference>
<evidence type="ECO:0000256" key="4">
    <source>
        <dbReference type="ARBA" id="ARBA00011738"/>
    </source>
</evidence>
<dbReference type="GeneID" id="34316304"/>
<dbReference type="PIRSF" id="PIRSF000386">
    <property type="entry name" value="tRNA_mtase"/>
    <property type="match status" value="1"/>
</dbReference>
<comment type="subcellular location">
    <subcellularLocation>
        <location evidence="2 15 17">Cytoplasm</location>
    </subcellularLocation>
</comment>
<comment type="caution">
    <text evidence="19">The sequence shown here is derived from an EMBL/GenBank/DDBJ whole genome shotgun (WGS) entry which is preliminary data.</text>
</comment>
<dbReference type="InterPro" id="IPR023148">
    <property type="entry name" value="tRNA_m1G_MeTrfase_C_sf"/>
</dbReference>
<evidence type="ECO:0000313" key="19">
    <source>
        <dbReference type="EMBL" id="EKO14670.1"/>
    </source>
</evidence>
<comment type="function">
    <text evidence="1 15 17">Specifically methylates guanosine-37 in various tRNAs.</text>
</comment>
<dbReference type="EC" id="2.1.1.228" evidence="5 15"/>
<sequence>MRFNFITLFPDKIQSYFSEGLQQKAIESGVFSVNIIQLRNFSGNKHNRVDDTIYGGGPGMLLRVEPIHKAILSLGEEKGIVVLTSPSGIPFNQSIAMDLKESGKPLTFISGYYEGVDHRVTEHLVDIEMSLGNYVLSAGDLASICIADAVSRLLPGFLGADESLLDESHNHPDILEYPQFTKPSEYNGWKVPDVLLSGNHASILAWREQNRKKIERGNYESTFKRSADSGC</sequence>
<evidence type="ECO:0000256" key="12">
    <source>
        <dbReference type="ARBA" id="ARBA00029736"/>
    </source>
</evidence>
<dbReference type="Proteomes" id="UP000006253">
    <property type="component" value="Unassembled WGS sequence"/>
</dbReference>
<name>A0A0E2B0J0_9LEPT</name>
<dbReference type="RefSeq" id="WP_004758785.1">
    <property type="nucleotide sequence ID" value="NZ_AHMY02000051.1"/>
</dbReference>
<evidence type="ECO:0000256" key="1">
    <source>
        <dbReference type="ARBA" id="ARBA00002634"/>
    </source>
</evidence>
<protein>
    <recommendedName>
        <fullName evidence="6 15">tRNA (guanine-N(1)-)-methyltransferase</fullName>
        <ecNumber evidence="5 15">2.1.1.228</ecNumber>
    </recommendedName>
    <alternativeName>
        <fullName evidence="12 15">M1G-methyltransferase</fullName>
    </alternativeName>
    <alternativeName>
        <fullName evidence="13 15">tRNA [GM37] methyltransferase</fullName>
    </alternativeName>
</protein>
<comment type="catalytic activity">
    <reaction evidence="14 15 17">
        <text>guanosine(37) in tRNA + S-adenosyl-L-methionine = N(1)-methylguanosine(37) in tRNA + S-adenosyl-L-homocysteine + H(+)</text>
        <dbReference type="Rhea" id="RHEA:36899"/>
        <dbReference type="Rhea" id="RHEA-COMP:10145"/>
        <dbReference type="Rhea" id="RHEA-COMP:10147"/>
        <dbReference type="ChEBI" id="CHEBI:15378"/>
        <dbReference type="ChEBI" id="CHEBI:57856"/>
        <dbReference type="ChEBI" id="CHEBI:59789"/>
        <dbReference type="ChEBI" id="CHEBI:73542"/>
        <dbReference type="ChEBI" id="CHEBI:74269"/>
        <dbReference type="EC" id="2.1.1.228"/>
    </reaction>
</comment>
<evidence type="ECO:0000256" key="3">
    <source>
        <dbReference type="ARBA" id="ARBA00007630"/>
    </source>
</evidence>
<evidence type="ECO:0000256" key="10">
    <source>
        <dbReference type="ARBA" id="ARBA00022691"/>
    </source>
</evidence>
<evidence type="ECO:0000256" key="13">
    <source>
        <dbReference type="ARBA" id="ARBA00033392"/>
    </source>
</evidence>
<dbReference type="GO" id="GO:0002939">
    <property type="term" value="P:tRNA N1-guanine methylation"/>
    <property type="evidence" value="ECO:0007669"/>
    <property type="project" value="TreeGrafter"/>
</dbReference>
<dbReference type="GO" id="GO:0005829">
    <property type="term" value="C:cytosol"/>
    <property type="evidence" value="ECO:0007669"/>
    <property type="project" value="TreeGrafter"/>
</dbReference>
<reference evidence="19 20" key="1">
    <citation type="submission" date="2012-10" db="EMBL/GenBank/DDBJ databases">
        <authorList>
            <person name="Harkins D.M."/>
            <person name="Durkin A.S."/>
            <person name="Brinkac L.M."/>
            <person name="Selengut J.D."/>
            <person name="Sanka R."/>
            <person name="DePew J."/>
            <person name="Purushe J."/>
            <person name="Peacock S.J."/>
            <person name="Thaipadungpanit J."/>
            <person name="Wuthiekanun V.W."/>
            <person name="Day N.P."/>
            <person name="Vinetz J.M."/>
            <person name="Sutton G.G."/>
            <person name="Nelson W.C."/>
            <person name="Fouts D.E."/>
        </authorList>
    </citation>
    <scope>NUCLEOTIDE SEQUENCE [LARGE SCALE GENOMIC DNA]</scope>
    <source>
        <strain evidence="19 20">H1</strain>
    </source>
</reference>
<feature type="binding site" evidence="15 16">
    <location>
        <begin position="131"/>
        <end position="136"/>
    </location>
    <ligand>
        <name>S-adenosyl-L-methionine</name>
        <dbReference type="ChEBI" id="CHEBI:59789"/>
    </ligand>
</feature>
<feature type="domain" description="tRNA methyltransferase TRMD/TRM10-type" evidence="18">
    <location>
        <begin position="1"/>
        <end position="213"/>
    </location>
</feature>
<evidence type="ECO:0000256" key="16">
    <source>
        <dbReference type="PIRSR" id="PIRSR000386-1"/>
    </source>
</evidence>
<feature type="binding site" evidence="15 16">
    <location>
        <position position="111"/>
    </location>
    <ligand>
        <name>S-adenosyl-L-methionine</name>
        <dbReference type="ChEBI" id="CHEBI:59789"/>
    </ligand>
</feature>
<evidence type="ECO:0000256" key="8">
    <source>
        <dbReference type="ARBA" id="ARBA00022603"/>
    </source>
</evidence>
<dbReference type="Gene3D" id="3.40.1280.10">
    <property type="match status" value="1"/>
</dbReference>
<dbReference type="Gene3D" id="1.10.1270.20">
    <property type="entry name" value="tRNA(m1g37)methyltransferase, domain 2"/>
    <property type="match status" value="1"/>
</dbReference>
<evidence type="ECO:0000256" key="9">
    <source>
        <dbReference type="ARBA" id="ARBA00022679"/>
    </source>
</evidence>
<evidence type="ECO:0000313" key="20">
    <source>
        <dbReference type="Proteomes" id="UP000006253"/>
    </source>
</evidence>
<dbReference type="GO" id="GO:0052906">
    <property type="term" value="F:tRNA (guanine(37)-N1)-methyltransferase activity"/>
    <property type="evidence" value="ECO:0007669"/>
    <property type="project" value="UniProtKB-UniRule"/>
</dbReference>